<dbReference type="NCBIfam" id="TIGR01730">
    <property type="entry name" value="RND_mfp"/>
    <property type="match status" value="1"/>
</dbReference>
<dbReference type="RefSeq" id="WP_354555605.1">
    <property type="nucleotide sequence ID" value="NZ_JBEPMB010000001.1"/>
</dbReference>
<dbReference type="SUPFAM" id="SSF111369">
    <property type="entry name" value="HlyD-like secretion proteins"/>
    <property type="match status" value="1"/>
</dbReference>
<feature type="compositionally biased region" description="Gly residues" evidence="4">
    <location>
        <begin position="68"/>
        <end position="81"/>
    </location>
</feature>
<proteinExistence type="inferred from homology"/>
<evidence type="ECO:0000313" key="9">
    <source>
        <dbReference type="Proteomes" id="UP001549047"/>
    </source>
</evidence>
<dbReference type="Gene3D" id="2.40.50.100">
    <property type="match status" value="1"/>
</dbReference>
<dbReference type="PANTHER" id="PTHR30469:SF36">
    <property type="entry name" value="BLL3903 PROTEIN"/>
    <property type="match status" value="1"/>
</dbReference>
<evidence type="ECO:0000313" key="8">
    <source>
        <dbReference type="EMBL" id="MET3613112.1"/>
    </source>
</evidence>
<reference evidence="8 9" key="1">
    <citation type="submission" date="2024-06" db="EMBL/GenBank/DDBJ databases">
        <title>Genomic Encyclopedia of Type Strains, Phase IV (KMG-IV): sequencing the most valuable type-strain genomes for metagenomic binning, comparative biology and taxonomic classification.</title>
        <authorList>
            <person name="Goeker M."/>
        </authorList>
    </citation>
    <scope>NUCLEOTIDE SEQUENCE [LARGE SCALE GENOMIC DNA]</scope>
    <source>
        <strain evidence="8 9">DSM 29780</strain>
    </source>
</reference>
<feature type="domain" description="Multidrug resistance protein MdtA-like beta-barrel" evidence="6">
    <location>
        <begin position="254"/>
        <end position="337"/>
    </location>
</feature>
<keyword evidence="9" id="KW-1185">Reference proteome</keyword>
<evidence type="ECO:0000256" key="1">
    <source>
        <dbReference type="ARBA" id="ARBA00004236"/>
    </source>
</evidence>
<evidence type="ECO:0000259" key="6">
    <source>
        <dbReference type="Pfam" id="PF25944"/>
    </source>
</evidence>
<evidence type="ECO:0000259" key="7">
    <source>
        <dbReference type="Pfam" id="PF25967"/>
    </source>
</evidence>
<comment type="similarity">
    <text evidence="2">Belongs to the membrane fusion protein (MFP) (TC 8.A.1) family.</text>
</comment>
<comment type="caution">
    <text evidence="8">The sequence shown here is derived from an EMBL/GenBank/DDBJ whole genome shotgun (WGS) entry which is preliminary data.</text>
</comment>
<gene>
    <name evidence="8" type="ORF">ABID16_001417</name>
</gene>
<evidence type="ECO:0000256" key="2">
    <source>
        <dbReference type="ARBA" id="ARBA00009477"/>
    </source>
</evidence>
<dbReference type="InterPro" id="IPR058625">
    <property type="entry name" value="MdtA-like_BSH"/>
</dbReference>
<sequence length="454" mass="46726">MRIFWTILIILCCLGGAGYYYRAELVPYLPPQVAAYIPQPKSTETDKSADAAGKPGDAAAKSGDAGKGKGQSGKRGGGGGPVTVKVVEAKSGDLPVLRNSFGFIVARDTTSLASPIAGVVTDVKVQNGAEVKTGDVLVTYDTRSLEATLAKDQASLAKDKSIYDNAKITLDRAMSLGEKGASTQQTTDNATAAVQQAQAAMALDSAQIQADKVALSNAQIVAPYDGKLGVISVSKGAYVAAGTAVGTIVDNKNVYAVFTLSEADLRVAREALSKNELSVSVRPTNASDGTQSVSVPVSFIDNAVDQTSGTFRLWAMIDNSSKVFWPGESVSARATVGIVHDLVLVPNVAIAPQQTGMVAYVIGDDSKVQTRPVKVAFRSDGTAGVSEGLKAGDKVVIEGQQSLTAGATVKIDDGTAKPAGEKPKGAGGKNKDKQSSAADKSASAADLAQNQKAD</sequence>
<dbReference type="InterPro" id="IPR006143">
    <property type="entry name" value="RND_pump_MFP"/>
</dbReference>
<organism evidence="8 9">
    <name type="scientific">Rhizobium aquaticum</name>
    <dbReference type="NCBI Taxonomy" id="1549636"/>
    <lineage>
        <taxon>Bacteria</taxon>
        <taxon>Pseudomonadati</taxon>
        <taxon>Pseudomonadota</taxon>
        <taxon>Alphaproteobacteria</taxon>
        <taxon>Hyphomicrobiales</taxon>
        <taxon>Rhizobiaceae</taxon>
        <taxon>Rhizobium/Agrobacterium group</taxon>
        <taxon>Rhizobium</taxon>
    </lineage>
</organism>
<dbReference type="Proteomes" id="UP001549047">
    <property type="component" value="Unassembled WGS sequence"/>
</dbReference>
<feature type="region of interest" description="Disordered" evidence="4">
    <location>
        <begin position="407"/>
        <end position="454"/>
    </location>
</feature>
<dbReference type="EMBL" id="JBEPMB010000001">
    <property type="protein sequence ID" value="MET3613112.1"/>
    <property type="molecule type" value="Genomic_DNA"/>
</dbReference>
<dbReference type="Gene3D" id="2.40.30.170">
    <property type="match status" value="1"/>
</dbReference>
<dbReference type="PANTHER" id="PTHR30469">
    <property type="entry name" value="MULTIDRUG RESISTANCE PROTEIN MDTA"/>
    <property type="match status" value="1"/>
</dbReference>
<dbReference type="InterPro" id="IPR058626">
    <property type="entry name" value="MdtA-like_b-barrel"/>
</dbReference>
<dbReference type="Pfam" id="PF25917">
    <property type="entry name" value="BSH_RND"/>
    <property type="match status" value="1"/>
</dbReference>
<keyword evidence="3" id="KW-0813">Transport</keyword>
<feature type="compositionally biased region" description="Low complexity" evidence="4">
    <location>
        <begin position="435"/>
        <end position="454"/>
    </location>
</feature>
<comment type="subcellular location">
    <subcellularLocation>
        <location evidence="1">Cell membrane</location>
    </subcellularLocation>
</comment>
<feature type="compositionally biased region" description="Low complexity" evidence="4">
    <location>
        <begin position="50"/>
        <end position="63"/>
    </location>
</feature>
<accession>A0ABV2IX88</accession>
<feature type="domain" description="Multidrug resistance protein MdtA-like C-terminal permuted SH3" evidence="7">
    <location>
        <begin position="343"/>
        <end position="401"/>
    </location>
</feature>
<dbReference type="Pfam" id="PF25967">
    <property type="entry name" value="RND-MFP_C"/>
    <property type="match status" value="1"/>
</dbReference>
<dbReference type="Gene3D" id="2.40.420.20">
    <property type="match status" value="1"/>
</dbReference>
<name>A0ABV2IX88_9HYPH</name>
<evidence type="ECO:0000256" key="3">
    <source>
        <dbReference type="ARBA" id="ARBA00022448"/>
    </source>
</evidence>
<feature type="domain" description="Multidrug resistance protein MdtA-like barrel-sandwich hybrid" evidence="5">
    <location>
        <begin position="111"/>
        <end position="250"/>
    </location>
</feature>
<dbReference type="Gene3D" id="1.10.287.470">
    <property type="entry name" value="Helix hairpin bin"/>
    <property type="match status" value="1"/>
</dbReference>
<protein>
    <submittedName>
        <fullName evidence="8">Multidrug efflux system membrane fusion protein</fullName>
    </submittedName>
</protein>
<feature type="compositionally biased region" description="Basic and acidic residues" evidence="4">
    <location>
        <begin position="410"/>
        <end position="434"/>
    </location>
</feature>
<evidence type="ECO:0000259" key="5">
    <source>
        <dbReference type="Pfam" id="PF25917"/>
    </source>
</evidence>
<dbReference type="InterPro" id="IPR058627">
    <property type="entry name" value="MdtA-like_C"/>
</dbReference>
<feature type="region of interest" description="Disordered" evidence="4">
    <location>
        <begin position="40"/>
        <end position="82"/>
    </location>
</feature>
<evidence type="ECO:0000256" key="4">
    <source>
        <dbReference type="SAM" id="MobiDB-lite"/>
    </source>
</evidence>
<dbReference type="Pfam" id="PF25944">
    <property type="entry name" value="Beta-barrel_RND"/>
    <property type="match status" value="1"/>
</dbReference>